<evidence type="ECO:0008006" key="3">
    <source>
        <dbReference type="Google" id="ProtNLM"/>
    </source>
</evidence>
<dbReference type="RefSeq" id="WP_132010043.1">
    <property type="nucleotide sequence ID" value="NZ_JABUHM010000013.1"/>
</dbReference>
<evidence type="ECO:0000313" key="2">
    <source>
        <dbReference type="Proteomes" id="UP000295689"/>
    </source>
</evidence>
<accession>A0A4R2B6D7</accession>
<dbReference type="EMBL" id="SLVV01000011">
    <property type="protein sequence ID" value="TCN22281.1"/>
    <property type="molecule type" value="Genomic_DNA"/>
</dbReference>
<organism evidence="1 2">
    <name type="scientific">Mesobacillus foraminis</name>
    <dbReference type="NCBI Taxonomy" id="279826"/>
    <lineage>
        <taxon>Bacteria</taxon>
        <taxon>Bacillati</taxon>
        <taxon>Bacillota</taxon>
        <taxon>Bacilli</taxon>
        <taxon>Bacillales</taxon>
        <taxon>Bacillaceae</taxon>
        <taxon>Mesobacillus</taxon>
    </lineage>
</organism>
<name>A0A4R2B6D7_9BACI</name>
<reference evidence="1 2" key="1">
    <citation type="journal article" date="2015" name="Stand. Genomic Sci.">
        <title>Genomic Encyclopedia of Bacterial and Archaeal Type Strains, Phase III: the genomes of soil and plant-associated and newly described type strains.</title>
        <authorList>
            <person name="Whitman W.B."/>
            <person name="Woyke T."/>
            <person name="Klenk H.P."/>
            <person name="Zhou Y."/>
            <person name="Lilburn T.G."/>
            <person name="Beck B.J."/>
            <person name="De Vos P."/>
            <person name="Vandamme P."/>
            <person name="Eisen J.A."/>
            <person name="Garrity G."/>
            <person name="Hugenholtz P."/>
            <person name="Kyrpides N.C."/>
        </authorList>
    </citation>
    <scope>NUCLEOTIDE SEQUENCE [LARGE SCALE GENOMIC DNA]</scope>
    <source>
        <strain evidence="1 2">CV53</strain>
    </source>
</reference>
<evidence type="ECO:0000313" key="1">
    <source>
        <dbReference type="EMBL" id="TCN22281.1"/>
    </source>
</evidence>
<gene>
    <name evidence="1" type="ORF">EV146_111120</name>
</gene>
<sequence>MGSSRKFWLGMVLGAVAGGALSLFDRSTRMSVKEDLRKVSGSVSYIAKHPDEFVNDVRETVAKVTTTVEQVTEDVAFIAEKVEEIRDVPPQLTELVHDTKETFMKMGEDGKSNLMQ</sequence>
<proteinExistence type="predicted"/>
<dbReference type="Proteomes" id="UP000295689">
    <property type="component" value="Unassembled WGS sequence"/>
</dbReference>
<dbReference type="AlphaFoldDB" id="A0A4R2B6D7"/>
<comment type="caution">
    <text evidence="1">The sequence shown here is derived from an EMBL/GenBank/DDBJ whole genome shotgun (WGS) entry which is preliminary data.</text>
</comment>
<keyword evidence="2" id="KW-1185">Reference proteome</keyword>
<protein>
    <recommendedName>
        <fullName evidence="3">Gas vesicle protein</fullName>
    </recommendedName>
</protein>